<dbReference type="RefSeq" id="WP_386044879.1">
    <property type="nucleotide sequence ID" value="NZ_JBHUIO010000005.1"/>
</dbReference>
<dbReference type="Proteomes" id="UP001597343">
    <property type="component" value="Unassembled WGS sequence"/>
</dbReference>
<dbReference type="InterPro" id="IPR012337">
    <property type="entry name" value="RNaseH-like_sf"/>
</dbReference>
<reference evidence="4" key="1">
    <citation type="journal article" date="2019" name="Int. J. Syst. Evol. Microbiol.">
        <title>The Global Catalogue of Microorganisms (GCM) 10K type strain sequencing project: providing services to taxonomists for standard genome sequencing and annotation.</title>
        <authorList>
            <consortium name="The Broad Institute Genomics Platform"/>
            <consortium name="The Broad Institute Genome Sequencing Center for Infectious Disease"/>
            <person name="Wu L."/>
            <person name="Ma J."/>
        </authorList>
    </citation>
    <scope>NUCLEOTIDE SEQUENCE [LARGE SCALE GENOMIC DNA]</scope>
    <source>
        <strain evidence="4">CGMCC 1.13574</strain>
    </source>
</reference>
<keyword evidence="4" id="KW-1185">Reference proteome</keyword>
<gene>
    <name evidence="3" type="ORF">ACFSOY_06280</name>
</gene>
<dbReference type="PROSITE" id="PS51975">
    <property type="entry name" value="RNASE_H_2"/>
    <property type="match status" value="1"/>
</dbReference>
<dbReference type="InterPro" id="IPR036397">
    <property type="entry name" value="RNaseH_sf"/>
</dbReference>
<dbReference type="InterPro" id="IPR024567">
    <property type="entry name" value="RNase_HII/HIII_dom"/>
</dbReference>
<dbReference type="EMBL" id="JBHUIO010000005">
    <property type="protein sequence ID" value="MFD2169598.1"/>
    <property type="molecule type" value="Genomic_DNA"/>
</dbReference>
<dbReference type="Gene3D" id="3.30.420.10">
    <property type="entry name" value="Ribonuclease H-like superfamily/Ribonuclease H"/>
    <property type="match status" value="1"/>
</dbReference>
<evidence type="ECO:0000313" key="4">
    <source>
        <dbReference type="Proteomes" id="UP001597343"/>
    </source>
</evidence>
<protein>
    <recommendedName>
        <fullName evidence="2">RNase H type-2 domain-containing protein</fullName>
    </recommendedName>
</protein>
<dbReference type="SUPFAM" id="SSF53098">
    <property type="entry name" value="Ribonuclease H-like"/>
    <property type="match status" value="1"/>
</dbReference>
<comment type="caution">
    <text evidence="3">The sequence shown here is derived from an EMBL/GenBank/DDBJ whole genome shotgun (WGS) entry which is preliminary data.</text>
</comment>
<feature type="domain" description="RNase H type-2" evidence="2">
    <location>
        <begin position="1"/>
        <end position="114"/>
    </location>
</feature>
<proteinExistence type="predicted"/>
<comment type="caution">
    <text evidence="1">Lacks conserved residue(s) required for the propagation of feature annotation.</text>
</comment>
<name>A0ABW4ZU98_9BACL</name>
<evidence type="ECO:0000313" key="3">
    <source>
        <dbReference type="EMBL" id="MFD2169598.1"/>
    </source>
</evidence>
<organism evidence="3 4">
    <name type="scientific">Tumebacillus lipolyticus</name>
    <dbReference type="NCBI Taxonomy" id="1280370"/>
    <lineage>
        <taxon>Bacteria</taxon>
        <taxon>Bacillati</taxon>
        <taxon>Bacillota</taxon>
        <taxon>Bacilli</taxon>
        <taxon>Bacillales</taxon>
        <taxon>Alicyclobacillaceae</taxon>
        <taxon>Tumebacillus</taxon>
    </lineage>
</organism>
<evidence type="ECO:0000256" key="1">
    <source>
        <dbReference type="PROSITE-ProRule" id="PRU01319"/>
    </source>
</evidence>
<accession>A0ABW4ZU98</accession>
<sequence length="114" mass="13486">MIEKLVEIQPVKLVIVDKFANETLIEKRLNKLDPTIQLILIPKVQQNLAVAAASILARDAYLRWHKEAKGEYGTTIPKGRTHRLYRWGRLMSNRTENRHFRTWRNCTSRLQKMF</sequence>
<evidence type="ECO:0000259" key="2">
    <source>
        <dbReference type="PROSITE" id="PS51975"/>
    </source>
</evidence>